<feature type="transmembrane region" description="Helical" evidence="11">
    <location>
        <begin position="960"/>
        <end position="983"/>
    </location>
</feature>
<dbReference type="InterPro" id="IPR003439">
    <property type="entry name" value="ABC_transporter-like_ATP-bd"/>
</dbReference>
<keyword evidence="9 11" id="KW-0472">Membrane</keyword>
<feature type="transmembrane region" description="Helical" evidence="11">
    <location>
        <begin position="153"/>
        <end position="174"/>
    </location>
</feature>
<feature type="region of interest" description="Disordered" evidence="10">
    <location>
        <begin position="1"/>
        <end position="88"/>
    </location>
</feature>
<evidence type="ECO:0000256" key="10">
    <source>
        <dbReference type="SAM" id="MobiDB-lite"/>
    </source>
</evidence>
<dbReference type="CDD" id="cd03249">
    <property type="entry name" value="ABC_MTABC3_MDL1_MDL2"/>
    <property type="match status" value="2"/>
</dbReference>
<feature type="transmembrane region" description="Helical" evidence="11">
    <location>
        <begin position="253"/>
        <end position="272"/>
    </location>
</feature>
<evidence type="ECO:0000256" key="1">
    <source>
        <dbReference type="ARBA" id="ARBA00004141"/>
    </source>
</evidence>
<keyword evidence="7" id="KW-0067">ATP-binding</keyword>
<dbReference type="InterPro" id="IPR039421">
    <property type="entry name" value="Type_1_exporter"/>
</dbReference>
<comment type="subcellular location">
    <subcellularLocation>
        <location evidence="1">Membrane</location>
        <topology evidence="1">Multi-pass membrane protein</topology>
    </subcellularLocation>
</comment>
<dbReference type="PANTHER" id="PTHR43394:SF11">
    <property type="entry name" value="ATP-BINDING CASSETTE TRANSPORTER"/>
    <property type="match status" value="1"/>
</dbReference>
<dbReference type="Gene3D" id="3.40.50.300">
    <property type="entry name" value="P-loop containing nucleotide triphosphate hydrolases"/>
    <property type="match status" value="2"/>
</dbReference>
<feature type="transmembrane region" description="Helical" evidence="11">
    <location>
        <begin position="331"/>
        <end position="351"/>
    </location>
</feature>
<feature type="domain" description="ABC transporter" evidence="12">
    <location>
        <begin position="401"/>
        <end position="638"/>
    </location>
</feature>
<feature type="transmembrane region" description="Helical" evidence="11">
    <location>
        <begin position="995"/>
        <end position="1016"/>
    </location>
</feature>
<dbReference type="Pfam" id="PF00664">
    <property type="entry name" value="ABC_membrane"/>
    <property type="match status" value="2"/>
</dbReference>
<dbReference type="InterPro" id="IPR027417">
    <property type="entry name" value="P-loop_NTPase"/>
</dbReference>
<comment type="similarity">
    <text evidence="2">Belongs to the ABC transporter superfamily. ABCB family. Multidrug resistance exporter (TC 3.A.1.201) subfamily.</text>
</comment>
<feature type="domain" description="ABC transmembrane type-1" evidence="13">
    <location>
        <begin position="113"/>
        <end position="392"/>
    </location>
</feature>
<feature type="compositionally biased region" description="Basic and acidic residues" evidence="10">
    <location>
        <begin position="9"/>
        <end position="18"/>
    </location>
</feature>
<evidence type="ECO:0000313" key="14">
    <source>
        <dbReference type="EMBL" id="MED6207949.1"/>
    </source>
</evidence>
<dbReference type="PROSITE" id="PS00211">
    <property type="entry name" value="ABC_TRANSPORTER_1"/>
    <property type="match status" value="2"/>
</dbReference>
<comment type="caution">
    <text evidence="14">The sequence shown here is derived from an EMBL/GenBank/DDBJ whole genome shotgun (WGS) entry which is preliminary data.</text>
</comment>
<dbReference type="InterPro" id="IPR003593">
    <property type="entry name" value="AAA+_ATPase"/>
</dbReference>
<dbReference type="InterPro" id="IPR036640">
    <property type="entry name" value="ABC1_TM_sf"/>
</dbReference>
<evidence type="ECO:0000256" key="2">
    <source>
        <dbReference type="ARBA" id="ARBA00007577"/>
    </source>
</evidence>
<feature type="domain" description="ABC transmembrane type-1" evidence="13">
    <location>
        <begin position="734"/>
        <end position="1021"/>
    </location>
</feature>
<evidence type="ECO:0000256" key="7">
    <source>
        <dbReference type="ARBA" id="ARBA00022840"/>
    </source>
</evidence>
<feature type="compositionally biased region" description="Basic and acidic residues" evidence="10">
    <location>
        <begin position="42"/>
        <end position="69"/>
    </location>
</feature>
<evidence type="ECO:0000259" key="13">
    <source>
        <dbReference type="PROSITE" id="PS50929"/>
    </source>
</evidence>
<dbReference type="InterPro" id="IPR017871">
    <property type="entry name" value="ABC_transporter-like_CS"/>
</dbReference>
<feature type="transmembrane region" description="Helical" evidence="11">
    <location>
        <begin position="108"/>
        <end position="133"/>
    </location>
</feature>
<protein>
    <submittedName>
        <fullName evidence="14">Multidrug resistance protein 1</fullName>
    </submittedName>
</protein>
<evidence type="ECO:0000256" key="5">
    <source>
        <dbReference type="ARBA" id="ARBA00022737"/>
    </source>
</evidence>
<evidence type="ECO:0000259" key="12">
    <source>
        <dbReference type="PROSITE" id="PS50893"/>
    </source>
</evidence>
<keyword evidence="5" id="KW-0677">Repeat</keyword>
<dbReference type="Gene3D" id="1.20.1560.10">
    <property type="entry name" value="ABC transporter type 1, transmembrane domain"/>
    <property type="match status" value="2"/>
</dbReference>
<feature type="domain" description="ABC transporter" evidence="12">
    <location>
        <begin position="1057"/>
        <end position="1293"/>
    </location>
</feature>
<dbReference type="CDD" id="cd18578">
    <property type="entry name" value="ABC_6TM_Pgp_ABCB1_D2_like"/>
    <property type="match status" value="1"/>
</dbReference>
<reference evidence="14 15" key="1">
    <citation type="journal article" date="2023" name="Plants (Basel)">
        <title>Bridging the Gap: Combining Genomics and Transcriptomics Approaches to Understand Stylosanthes scabra, an Orphan Legume from the Brazilian Caatinga.</title>
        <authorList>
            <person name="Ferreira-Neto J.R.C."/>
            <person name="da Silva M.D."/>
            <person name="Binneck E."/>
            <person name="de Melo N.F."/>
            <person name="da Silva R.H."/>
            <person name="de Melo A.L.T.M."/>
            <person name="Pandolfi V."/>
            <person name="Bustamante F.O."/>
            <person name="Brasileiro-Vidal A.C."/>
            <person name="Benko-Iseppon A.M."/>
        </authorList>
    </citation>
    <scope>NUCLEOTIDE SEQUENCE [LARGE SCALE GENOMIC DNA]</scope>
    <source>
        <tissue evidence="14">Leaves</tissue>
    </source>
</reference>
<keyword evidence="4 11" id="KW-0812">Transmembrane</keyword>
<keyword evidence="15" id="KW-1185">Reference proteome</keyword>
<evidence type="ECO:0000256" key="9">
    <source>
        <dbReference type="ARBA" id="ARBA00023136"/>
    </source>
</evidence>
<dbReference type="PROSITE" id="PS50893">
    <property type="entry name" value="ABC_TRANSPORTER_2"/>
    <property type="match status" value="2"/>
</dbReference>
<feature type="transmembrane region" description="Helical" evidence="11">
    <location>
        <begin position="730"/>
        <end position="758"/>
    </location>
</feature>
<keyword evidence="3" id="KW-0813">Transport</keyword>
<dbReference type="Pfam" id="PF00005">
    <property type="entry name" value="ABC_tran"/>
    <property type="match status" value="2"/>
</dbReference>
<dbReference type="PROSITE" id="PS50929">
    <property type="entry name" value="ABC_TM1F"/>
    <property type="match status" value="2"/>
</dbReference>
<dbReference type="SUPFAM" id="SSF52540">
    <property type="entry name" value="P-loop containing nucleoside triphosphate hydrolases"/>
    <property type="match status" value="2"/>
</dbReference>
<dbReference type="EMBL" id="JASCZI010241873">
    <property type="protein sequence ID" value="MED6207949.1"/>
    <property type="molecule type" value="Genomic_DNA"/>
</dbReference>
<feature type="transmembrane region" description="Helical" evidence="11">
    <location>
        <begin position="228"/>
        <end position="247"/>
    </location>
</feature>
<dbReference type="PANTHER" id="PTHR43394">
    <property type="entry name" value="ATP-DEPENDENT PERMEASE MDL1, MITOCHONDRIAL"/>
    <property type="match status" value="1"/>
</dbReference>
<dbReference type="InterPro" id="IPR011527">
    <property type="entry name" value="ABC1_TM_dom"/>
</dbReference>
<dbReference type="CDD" id="cd18577">
    <property type="entry name" value="ABC_6TM_Pgp_ABCB1_D1_like"/>
    <property type="match status" value="1"/>
</dbReference>
<dbReference type="SUPFAM" id="SSF90123">
    <property type="entry name" value="ABC transporter transmembrane region"/>
    <property type="match status" value="2"/>
</dbReference>
<keyword evidence="8 11" id="KW-1133">Transmembrane helix</keyword>
<evidence type="ECO:0000256" key="8">
    <source>
        <dbReference type="ARBA" id="ARBA00022989"/>
    </source>
</evidence>
<gene>
    <name evidence="14" type="primary">ABCB1_4</name>
    <name evidence="14" type="ORF">PIB30_040375</name>
</gene>
<sequence>MSQQDSEEEIKTIEHWKWSEMQGLELVPEASQPPPPPKTRARAMEEEQRGEQSKEQEKMVDKATSEPNRDGGAATTSTSGGGGGGEKGASVEPVGFGELFRFADSLDYILMGIGTIGAMVHGCSLPLFLRFFADLVNSFGSNANNVDKMTQEVVKYAFYFLVVGAAIWASSWAGERQSTRMRIKYLEAALEQDIQFFDTEVRTSDVVSAINTDAVMVQDAISEKLGSFIHYFGTFISGFAVGFSAVWQLALVTLAVVPMIAVIGAIHTTTLAKLSAKSQEALSQAGNIVEQTVVQIRVVLAFVGENRALQGYSSALRIAQKLGYKTGFAKGMGLGATYFVVFCCYALLLWYGGYLVRHHNTNGGLAIATMFAVCIGGLALAQSAPSIAAFTKARVAAAKIYRVIDHKPAIERNNESGVELDSVTGLVELKNTIALVGSSGSGKSTVVSLIERFYDPSSGQVLLDGNDVKILKLKWLRQQIGLVSQEPALFATTIRENILLGRSDADQVEIEEAARVANAHSFIIKLPEGYETQVGERGLQLSGGQKQRIAIARAMLKNPAILLLDEATSALDSESEKLVQEALDRFMIGRTTLVIAHRLSTIRKADLVAVLQQGSVSEIGTHDELFAKGENGVYAKLIRMQEAAHETAMSNARKSSARPSSARNSVSSPIIARNSSYGRSPYSRRLSDFSTSDFSLSIDASHPNYKLEKLAFKEQASSFWRLAKMNSPEWLYALIGSIGSVVCGSLSAFFAYVLSAVLSVYYNPNHRHMIREIEKYCYLLIGLSSAALIFNTLQHFFWDIVGENLTKRVREKMFSAVLKNEMAWFDQEENESARIAARLSLDANNVRSAIGDRISVIVQNTALMLVACTAGFVLQWRLALVLVAVFPVVVAATVLQKMFMTGFSGDLEAAHAKATQLAGEAIANVRTVAAFNSEKKIVGLFVSNLEIPLRRCFWKGQISGSGYGIAQFALYASYALGLWYASWLVKHGISDFSKTIRVFMVLMVSANGAAETLTLAPDFIKGGRAMRSVFELLDRRTEIEPDDPDATPVPDRLRGEVELKHVDFSYPSRPDMPVFRDLSLRARAGKTLALVGPSGCGKSSVIALIQRFYDPSSGRVMIDGKDIRKYNLKSLRRHIAVVPQEPCLFATTIYENIAYGHDSATEAEIIEAATLANAHKFISGLPEGYKTYVGERGVQLSGGQKQRIAIARAFVRKPELMLLDEATSALDAESERSVQEALDRACTGKTTIIVAHRLSTIRNANLIAVIDDGKVAEQGSHSQLLKNYPDGIYARMIQLQRFSNNQVIGVASSSSSSTRPNDDQRES</sequence>
<name>A0ABU6YD00_9FABA</name>
<evidence type="ECO:0000313" key="15">
    <source>
        <dbReference type="Proteomes" id="UP001341840"/>
    </source>
</evidence>
<proteinExistence type="inferred from homology"/>
<accession>A0ABU6YD00</accession>
<evidence type="ECO:0000256" key="6">
    <source>
        <dbReference type="ARBA" id="ARBA00022741"/>
    </source>
</evidence>
<dbReference type="SMART" id="SM00382">
    <property type="entry name" value="AAA"/>
    <property type="match status" value="2"/>
</dbReference>
<evidence type="ECO:0000256" key="3">
    <source>
        <dbReference type="ARBA" id="ARBA00022448"/>
    </source>
</evidence>
<feature type="transmembrane region" description="Helical" evidence="11">
    <location>
        <begin position="363"/>
        <end position="381"/>
    </location>
</feature>
<organism evidence="14 15">
    <name type="scientific">Stylosanthes scabra</name>
    <dbReference type="NCBI Taxonomy" id="79078"/>
    <lineage>
        <taxon>Eukaryota</taxon>
        <taxon>Viridiplantae</taxon>
        <taxon>Streptophyta</taxon>
        <taxon>Embryophyta</taxon>
        <taxon>Tracheophyta</taxon>
        <taxon>Spermatophyta</taxon>
        <taxon>Magnoliopsida</taxon>
        <taxon>eudicotyledons</taxon>
        <taxon>Gunneridae</taxon>
        <taxon>Pentapetalae</taxon>
        <taxon>rosids</taxon>
        <taxon>fabids</taxon>
        <taxon>Fabales</taxon>
        <taxon>Fabaceae</taxon>
        <taxon>Papilionoideae</taxon>
        <taxon>50 kb inversion clade</taxon>
        <taxon>dalbergioids sensu lato</taxon>
        <taxon>Dalbergieae</taxon>
        <taxon>Pterocarpus clade</taxon>
        <taxon>Stylosanthes</taxon>
    </lineage>
</organism>
<feature type="transmembrane region" description="Helical" evidence="11">
    <location>
        <begin position="778"/>
        <end position="798"/>
    </location>
</feature>
<feature type="transmembrane region" description="Helical" evidence="11">
    <location>
        <begin position="878"/>
        <end position="895"/>
    </location>
</feature>
<keyword evidence="6" id="KW-0547">Nucleotide-binding</keyword>
<dbReference type="Proteomes" id="UP001341840">
    <property type="component" value="Unassembled WGS sequence"/>
</dbReference>
<feature type="transmembrane region" description="Helical" evidence="11">
    <location>
        <begin position="854"/>
        <end position="872"/>
    </location>
</feature>
<evidence type="ECO:0000256" key="11">
    <source>
        <dbReference type="SAM" id="Phobius"/>
    </source>
</evidence>
<evidence type="ECO:0000256" key="4">
    <source>
        <dbReference type="ARBA" id="ARBA00022692"/>
    </source>
</evidence>